<dbReference type="AlphaFoldDB" id="A0AA86JB19"/>
<evidence type="ECO:0000313" key="2">
    <source>
        <dbReference type="Proteomes" id="UP000789738"/>
    </source>
</evidence>
<proteinExistence type="predicted"/>
<sequence>MYLVEKGVETSFLKDKKDMKINNGYPEADKKFMNIIISYFDNFNFNFKALEENEALRTEIQDTMKTVIEDIKYSALKQVSFF</sequence>
<protein>
    <submittedName>
        <fullName evidence="1">Uncharacterized protein</fullName>
    </submittedName>
</protein>
<reference evidence="1" key="1">
    <citation type="submission" date="2021-10" db="EMBL/GenBank/DDBJ databases">
        <authorList>
            <person name="Mesa V."/>
        </authorList>
    </citation>
    <scope>NUCLEOTIDE SEQUENCE</scope>
    <source>
        <strain evidence="1">CC3_PB</strain>
    </source>
</reference>
<comment type="caution">
    <text evidence="1">The sequence shown here is derived from an EMBL/GenBank/DDBJ whole genome shotgun (WGS) entry which is preliminary data.</text>
</comment>
<dbReference type="EMBL" id="CAKJVE010000001">
    <property type="protein sequence ID" value="CAG9701852.1"/>
    <property type="molecule type" value="Genomic_DNA"/>
</dbReference>
<dbReference type="Proteomes" id="UP000789738">
    <property type="component" value="Unassembled WGS sequence"/>
</dbReference>
<gene>
    <name evidence="1" type="ORF">CNEO_10323</name>
</gene>
<accession>A0AA86JB19</accession>
<evidence type="ECO:0000313" key="1">
    <source>
        <dbReference type="EMBL" id="CAG9701852.1"/>
    </source>
</evidence>
<organism evidence="1 2">
    <name type="scientific">Clostridium neonatale</name>
    <dbReference type="NCBI Taxonomy" id="137838"/>
    <lineage>
        <taxon>Bacteria</taxon>
        <taxon>Bacillati</taxon>
        <taxon>Bacillota</taxon>
        <taxon>Clostridia</taxon>
        <taxon>Eubacteriales</taxon>
        <taxon>Clostridiaceae</taxon>
        <taxon>Clostridium</taxon>
    </lineage>
</organism>
<dbReference type="RefSeq" id="WP_247607694.1">
    <property type="nucleotide sequence ID" value="NZ_CAKJVE010000001.1"/>
</dbReference>
<name>A0AA86JB19_9CLOT</name>